<gene>
    <name evidence="2" type="ORF">UFOPK3609_00800</name>
</gene>
<feature type="region of interest" description="Disordered" evidence="1">
    <location>
        <begin position="277"/>
        <end position="299"/>
    </location>
</feature>
<sequence>MIRSASASSSAAVPSAKDASRASSSRSTARTAAGEASRVRAATTCRARVIASSHAPRSTGLRSTVTAPVRTPAAHSSERSRKSAGSNTASAMPSFAARGPDVIRFWDSAFSTITETAASMPIRSGRSWVPPQPGTRPRKTSGKATNAPPEMVRCWACSASSSPPPRAAPLTKANVGTAASRSRANTRWPCRAISRASSREEIRGTPERSAPTANTNGLPVIAMPATSAASAWSRAASSEASPPGPKVEGRVWSCPLSRVISARGLSTPGRVTSRVSACVTTSSGNCSLTSRPPRQGSPR</sequence>
<dbReference type="EMBL" id="CAFBMQ010000105">
    <property type="protein sequence ID" value="CAB4910041.1"/>
    <property type="molecule type" value="Genomic_DNA"/>
</dbReference>
<name>A0A6J7GNY3_9ZZZZ</name>
<accession>A0A6J7GNY3</accession>
<protein>
    <submittedName>
        <fullName evidence="2">Unannotated protein</fullName>
    </submittedName>
</protein>
<evidence type="ECO:0000313" key="2">
    <source>
        <dbReference type="EMBL" id="CAB4910041.1"/>
    </source>
</evidence>
<feature type="compositionally biased region" description="Low complexity" evidence="1">
    <location>
        <begin position="232"/>
        <end position="241"/>
    </location>
</feature>
<feature type="region of interest" description="Disordered" evidence="1">
    <location>
        <begin position="121"/>
        <end position="147"/>
    </location>
</feature>
<proteinExistence type="predicted"/>
<feature type="region of interest" description="Disordered" evidence="1">
    <location>
        <begin position="162"/>
        <end position="219"/>
    </location>
</feature>
<feature type="compositionally biased region" description="Basic and acidic residues" evidence="1">
    <location>
        <begin position="197"/>
        <end position="206"/>
    </location>
</feature>
<dbReference type="AlphaFoldDB" id="A0A6J7GNY3"/>
<organism evidence="2">
    <name type="scientific">freshwater metagenome</name>
    <dbReference type="NCBI Taxonomy" id="449393"/>
    <lineage>
        <taxon>unclassified sequences</taxon>
        <taxon>metagenomes</taxon>
        <taxon>ecological metagenomes</taxon>
    </lineage>
</organism>
<reference evidence="2" key="1">
    <citation type="submission" date="2020-05" db="EMBL/GenBank/DDBJ databases">
        <authorList>
            <person name="Chiriac C."/>
            <person name="Salcher M."/>
            <person name="Ghai R."/>
            <person name="Kavagutti S V."/>
        </authorList>
    </citation>
    <scope>NUCLEOTIDE SEQUENCE</scope>
</reference>
<feature type="compositionally biased region" description="Low complexity" evidence="1">
    <location>
        <begin position="1"/>
        <end position="49"/>
    </location>
</feature>
<feature type="region of interest" description="Disordered" evidence="1">
    <location>
        <begin position="232"/>
        <end position="252"/>
    </location>
</feature>
<evidence type="ECO:0000256" key="1">
    <source>
        <dbReference type="SAM" id="MobiDB-lite"/>
    </source>
</evidence>
<feature type="region of interest" description="Disordered" evidence="1">
    <location>
        <begin position="1"/>
        <end position="94"/>
    </location>
</feature>